<organism evidence="2 3">
    <name type="scientific">candidate division WWE3 bacterium RIFCSPLOWO2_01_FULL_41_18</name>
    <dbReference type="NCBI Taxonomy" id="1802625"/>
    <lineage>
        <taxon>Bacteria</taxon>
        <taxon>Katanobacteria</taxon>
    </lineage>
</organism>
<sequence>MVTKAISYTLTLRWATPLLKSVCWDAVASLIYILIEPRFQNVPWWIRAALWVPTGFWFVEALRKGLAVSVGYALFGVGVTFTNGIAGLFLGQYPNDLWKLTIAVLCGLSAIAIGAKARTEEDQVPNGWEWAVSYAPVAVIIGAIEGGYGFTKLALLGFPLADSGGSSLSLLLEGIGLHLTKQRYKKVVEIIAWSLAFAPASYLFSVILQEQQILLNTAVIGGILSAIFAPFFERMVYKSRPNLVYSLLTVTLGVVSIYLLTSSY</sequence>
<feature type="transmembrane region" description="Helical" evidence="1">
    <location>
        <begin position="154"/>
        <end position="175"/>
    </location>
</feature>
<comment type="caution">
    <text evidence="2">The sequence shown here is derived from an EMBL/GenBank/DDBJ whole genome shotgun (WGS) entry which is preliminary data.</text>
</comment>
<gene>
    <name evidence="2" type="ORF">A3A78_00300</name>
</gene>
<feature type="transmembrane region" description="Helical" evidence="1">
    <location>
        <begin position="213"/>
        <end position="231"/>
    </location>
</feature>
<feature type="transmembrane region" description="Helical" evidence="1">
    <location>
        <begin position="243"/>
        <end position="261"/>
    </location>
</feature>
<feature type="transmembrane region" description="Helical" evidence="1">
    <location>
        <begin position="66"/>
        <end position="91"/>
    </location>
</feature>
<dbReference type="EMBL" id="MEVI01000002">
    <property type="protein sequence ID" value="OGC55385.1"/>
    <property type="molecule type" value="Genomic_DNA"/>
</dbReference>
<dbReference type="AlphaFoldDB" id="A0A1F4VE17"/>
<evidence type="ECO:0000313" key="2">
    <source>
        <dbReference type="EMBL" id="OGC55385.1"/>
    </source>
</evidence>
<protein>
    <submittedName>
        <fullName evidence="2">Uncharacterized protein</fullName>
    </submittedName>
</protein>
<keyword evidence="1" id="KW-0472">Membrane</keyword>
<evidence type="ECO:0000256" key="1">
    <source>
        <dbReference type="SAM" id="Phobius"/>
    </source>
</evidence>
<keyword evidence="1" id="KW-0812">Transmembrane</keyword>
<feature type="transmembrane region" description="Helical" evidence="1">
    <location>
        <begin position="187"/>
        <end position="207"/>
    </location>
</feature>
<dbReference type="Proteomes" id="UP000176504">
    <property type="component" value="Unassembled WGS sequence"/>
</dbReference>
<name>A0A1F4VE17_UNCKA</name>
<feature type="transmembrane region" description="Helical" evidence="1">
    <location>
        <begin position="12"/>
        <end position="35"/>
    </location>
</feature>
<reference evidence="2 3" key="1">
    <citation type="journal article" date="2016" name="Nat. Commun.">
        <title>Thousands of microbial genomes shed light on interconnected biogeochemical processes in an aquifer system.</title>
        <authorList>
            <person name="Anantharaman K."/>
            <person name="Brown C.T."/>
            <person name="Hug L.A."/>
            <person name="Sharon I."/>
            <person name="Castelle C.J."/>
            <person name="Probst A.J."/>
            <person name="Thomas B.C."/>
            <person name="Singh A."/>
            <person name="Wilkins M.J."/>
            <person name="Karaoz U."/>
            <person name="Brodie E.L."/>
            <person name="Williams K.H."/>
            <person name="Hubbard S.S."/>
            <person name="Banfield J.F."/>
        </authorList>
    </citation>
    <scope>NUCLEOTIDE SEQUENCE [LARGE SCALE GENOMIC DNA]</scope>
</reference>
<accession>A0A1F4VE17</accession>
<evidence type="ECO:0000313" key="3">
    <source>
        <dbReference type="Proteomes" id="UP000176504"/>
    </source>
</evidence>
<feature type="transmembrane region" description="Helical" evidence="1">
    <location>
        <begin position="41"/>
        <end position="59"/>
    </location>
</feature>
<feature type="transmembrane region" description="Helical" evidence="1">
    <location>
        <begin position="127"/>
        <end position="148"/>
    </location>
</feature>
<keyword evidence="1" id="KW-1133">Transmembrane helix</keyword>
<feature type="transmembrane region" description="Helical" evidence="1">
    <location>
        <begin position="97"/>
        <end position="115"/>
    </location>
</feature>
<proteinExistence type="predicted"/>